<reference evidence="3 4" key="1">
    <citation type="submission" date="2018-09" db="EMBL/GenBank/DDBJ databases">
        <title>Marinorhizobium profundi gen. nov., sp. nov., isolated from a deep-sea sediment sample from the New Britain Trench and proposal of Marinorhizobiaceae fam. nov. in the order Rhizobiales of the class Alphaproteobacteria.</title>
        <authorList>
            <person name="Cao J."/>
        </authorList>
    </citation>
    <scope>NUCLEOTIDE SEQUENCE [LARGE SCALE GENOMIC DNA]</scope>
    <source>
        <strain evidence="3 4">WS11</strain>
    </source>
</reference>
<dbReference type="PROSITE" id="PS51740">
    <property type="entry name" value="SPOVT_ABRB"/>
    <property type="match status" value="1"/>
</dbReference>
<dbReference type="Gene3D" id="2.10.260.10">
    <property type="match status" value="1"/>
</dbReference>
<dbReference type="GO" id="GO:0003677">
    <property type="term" value="F:DNA binding"/>
    <property type="evidence" value="ECO:0007669"/>
    <property type="project" value="UniProtKB-UniRule"/>
</dbReference>
<dbReference type="NCBIfam" id="TIGR01439">
    <property type="entry name" value="lp_hng_hel_AbrB"/>
    <property type="match status" value="1"/>
</dbReference>
<dbReference type="SMART" id="SM00966">
    <property type="entry name" value="SpoVT_AbrB"/>
    <property type="match status" value="1"/>
</dbReference>
<dbReference type="EMBL" id="CP032509">
    <property type="protein sequence ID" value="AZN71384.1"/>
    <property type="molecule type" value="Genomic_DNA"/>
</dbReference>
<name>A0A3S9B395_9HYPH</name>
<evidence type="ECO:0000313" key="4">
    <source>
        <dbReference type="Proteomes" id="UP000268192"/>
    </source>
</evidence>
<keyword evidence="4" id="KW-1185">Reference proteome</keyword>
<feature type="domain" description="SpoVT-AbrB" evidence="2">
    <location>
        <begin position="31"/>
        <end position="76"/>
    </location>
</feature>
<dbReference type="InterPro" id="IPR037914">
    <property type="entry name" value="SpoVT-AbrB_sf"/>
</dbReference>
<evidence type="ECO:0000313" key="3">
    <source>
        <dbReference type="EMBL" id="AZN71384.1"/>
    </source>
</evidence>
<dbReference type="AlphaFoldDB" id="A0A3S9B395"/>
<protein>
    <submittedName>
        <fullName evidence="3">AbrB/MazE/SpoVT family DNA-binding domain-containing protein</fullName>
    </submittedName>
</protein>
<dbReference type="InterPro" id="IPR007159">
    <property type="entry name" value="SpoVT-AbrB_dom"/>
</dbReference>
<dbReference type="SUPFAM" id="SSF89447">
    <property type="entry name" value="AbrB/MazE/MraZ-like"/>
    <property type="match status" value="1"/>
</dbReference>
<keyword evidence="1 3" id="KW-0238">DNA-binding</keyword>
<accession>A0A3S9B395</accession>
<dbReference type="RefSeq" id="WP_126009670.1">
    <property type="nucleotide sequence ID" value="NZ_CP032509.1"/>
</dbReference>
<sequence length="111" mass="12739">MSDGDTPRGSEEQQAEYAALREELMKLPPKRERVKLGEGGRFVIPAFMRDEMGIKPGEMLICHVVDGELRVRSYLDNIRRIQERSAPYKKPGESVVDEFLAERLAMWGEDE</sequence>
<organism evidence="3 4">
    <name type="scientific">Georhizobium profundi</name>
    <dbReference type="NCBI Taxonomy" id="2341112"/>
    <lineage>
        <taxon>Bacteria</taxon>
        <taxon>Pseudomonadati</taxon>
        <taxon>Pseudomonadota</taxon>
        <taxon>Alphaproteobacteria</taxon>
        <taxon>Hyphomicrobiales</taxon>
        <taxon>Rhizobiaceae</taxon>
        <taxon>Georhizobium</taxon>
    </lineage>
</organism>
<dbReference type="OrthoDB" id="7161066at2"/>
<evidence type="ECO:0000256" key="1">
    <source>
        <dbReference type="PROSITE-ProRule" id="PRU01076"/>
    </source>
</evidence>
<dbReference type="Proteomes" id="UP000268192">
    <property type="component" value="Chromosome"/>
</dbReference>
<dbReference type="KEGG" id="abaw:D5400_08970"/>
<evidence type="ECO:0000259" key="2">
    <source>
        <dbReference type="PROSITE" id="PS51740"/>
    </source>
</evidence>
<proteinExistence type="predicted"/>
<gene>
    <name evidence="3" type="ORF">D5400_08970</name>
</gene>